<keyword evidence="2" id="KW-1185">Reference proteome</keyword>
<protein>
    <submittedName>
        <fullName evidence="1">Uncharacterized protein</fullName>
    </submittedName>
</protein>
<accession>A0A7R9ACS2</accession>
<gene>
    <name evidence="1" type="ORF">DSTB1V02_LOCUS11406</name>
</gene>
<evidence type="ECO:0000313" key="1">
    <source>
        <dbReference type="EMBL" id="CAD7251644.1"/>
    </source>
</evidence>
<sequence length="75" mass="8916">MLEPSDPAEKWFTTEGSFASRARFIFCRRSRMELRFEMESGVAKDTTKARWTRGEERIEVKERTWALRDPPNGEF</sequence>
<reference evidence="1" key="1">
    <citation type="submission" date="2020-11" db="EMBL/GenBank/DDBJ databases">
        <authorList>
            <person name="Tran Van P."/>
        </authorList>
    </citation>
    <scope>NUCLEOTIDE SEQUENCE</scope>
</reference>
<name>A0A7R9ACS2_9CRUS</name>
<dbReference type="EMBL" id="LR903212">
    <property type="protein sequence ID" value="CAD7251644.1"/>
    <property type="molecule type" value="Genomic_DNA"/>
</dbReference>
<dbReference type="Proteomes" id="UP000677054">
    <property type="component" value="Unassembled WGS sequence"/>
</dbReference>
<proteinExistence type="predicted"/>
<evidence type="ECO:0000313" key="2">
    <source>
        <dbReference type="Proteomes" id="UP000677054"/>
    </source>
</evidence>
<organism evidence="1">
    <name type="scientific">Darwinula stevensoni</name>
    <dbReference type="NCBI Taxonomy" id="69355"/>
    <lineage>
        <taxon>Eukaryota</taxon>
        <taxon>Metazoa</taxon>
        <taxon>Ecdysozoa</taxon>
        <taxon>Arthropoda</taxon>
        <taxon>Crustacea</taxon>
        <taxon>Oligostraca</taxon>
        <taxon>Ostracoda</taxon>
        <taxon>Podocopa</taxon>
        <taxon>Podocopida</taxon>
        <taxon>Darwinulocopina</taxon>
        <taxon>Darwinuloidea</taxon>
        <taxon>Darwinulidae</taxon>
        <taxon>Darwinula</taxon>
    </lineage>
</organism>
<dbReference type="AlphaFoldDB" id="A0A7R9ACS2"/>
<dbReference type="EMBL" id="CAJPEV010003695">
    <property type="protein sequence ID" value="CAG0900348.1"/>
    <property type="molecule type" value="Genomic_DNA"/>
</dbReference>